<comment type="catalytic activity">
    <reaction evidence="2">
        <text>an acyl phosphate + H2O = a carboxylate + phosphate + H(+)</text>
        <dbReference type="Rhea" id="RHEA:14965"/>
        <dbReference type="ChEBI" id="CHEBI:15377"/>
        <dbReference type="ChEBI" id="CHEBI:15378"/>
        <dbReference type="ChEBI" id="CHEBI:29067"/>
        <dbReference type="ChEBI" id="CHEBI:43474"/>
        <dbReference type="ChEBI" id="CHEBI:59918"/>
        <dbReference type="EC" id="3.6.1.7"/>
    </reaction>
</comment>
<dbReference type="GO" id="GO:0008270">
    <property type="term" value="F:zinc ion binding"/>
    <property type="evidence" value="ECO:0007669"/>
    <property type="project" value="TreeGrafter"/>
</dbReference>
<evidence type="ECO:0000256" key="1">
    <source>
        <dbReference type="ARBA" id="ARBA00015991"/>
    </source>
</evidence>
<dbReference type="EC" id="3.6.1.7" evidence="2"/>
<dbReference type="OrthoDB" id="9808093at2"/>
<dbReference type="PANTHER" id="PTHR42959">
    <property type="entry name" value="CARBAMOYLTRANSFERASE"/>
    <property type="match status" value="1"/>
</dbReference>
<dbReference type="Pfam" id="PF00708">
    <property type="entry name" value="Acylphosphatase"/>
    <property type="match status" value="1"/>
</dbReference>
<feature type="active site" evidence="2">
    <location>
        <position position="54"/>
    </location>
</feature>
<dbReference type="GO" id="GO:0003998">
    <property type="term" value="F:acylphosphatase activity"/>
    <property type="evidence" value="ECO:0007669"/>
    <property type="project" value="UniProtKB-EC"/>
</dbReference>
<evidence type="ECO:0000313" key="5">
    <source>
        <dbReference type="EMBL" id="KJY61614.1"/>
    </source>
</evidence>
<keyword evidence="2" id="KW-0378">Hydrolase</keyword>
<gene>
    <name evidence="5" type="primary">acyP</name>
    <name evidence="5" type="ORF">JF72_09080</name>
</gene>
<accession>A0A0F4LTK9</accession>
<dbReference type="InterPro" id="IPR001792">
    <property type="entry name" value="Acylphosphatase-like_dom"/>
</dbReference>
<dbReference type="HOGENOM" id="CLU_141932_2_1_9"/>
<dbReference type="Gene3D" id="3.30.70.100">
    <property type="match status" value="1"/>
</dbReference>
<dbReference type="InterPro" id="IPR051060">
    <property type="entry name" value="Carbamoyltrans_HypF-like"/>
</dbReference>
<proteinExistence type="inferred from homology"/>
<keyword evidence="6" id="KW-1185">Reference proteome</keyword>
<dbReference type="Proteomes" id="UP000033682">
    <property type="component" value="Unassembled WGS sequence"/>
</dbReference>
<evidence type="ECO:0000256" key="3">
    <source>
        <dbReference type="RuleBase" id="RU004168"/>
    </source>
</evidence>
<organism evidence="5 6">
    <name type="scientific">Lactobacillus apis</name>
    <dbReference type="NCBI Taxonomy" id="303541"/>
    <lineage>
        <taxon>Bacteria</taxon>
        <taxon>Bacillati</taxon>
        <taxon>Bacillota</taxon>
        <taxon>Bacilli</taxon>
        <taxon>Lactobacillales</taxon>
        <taxon>Lactobacillaceae</taxon>
        <taxon>Lactobacillus</taxon>
    </lineage>
</organism>
<protein>
    <recommendedName>
        <fullName evidence="1 2">acylphosphatase</fullName>
        <ecNumber evidence="2">3.6.1.7</ecNumber>
    </recommendedName>
</protein>
<sequence length="109" mass="12139">MGLFNHHNHNSEKTTDSPVETWQLTASGIVQGVGFRWSVMNLAKQMNIAGNVCNNSDSTVTITLQTNLDCVNQFIKELPRNVSPSARISTIKKEKLTDVAKLHGFHVLY</sequence>
<dbReference type="PANTHER" id="PTHR42959:SF1">
    <property type="entry name" value="CARBAMOYLTRANSFERASE HYPF"/>
    <property type="match status" value="1"/>
</dbReference>
<dbReference type="GO" id="GO:0016743">
    <property type="term" value="F:carboxyl- or carbamoyltransferase activity"/>
    <property type="evidence" value="ECO:0007669"/>
    <property type="project" value="TreeGrafter"/>
</dbReference>
<dbReference type="AlphaFoldDB" id="A0A0F4LTK9"/>
<dbReference type="PROSITE" id="PS51160">
    <property type="entry name" value="ACYLPHOSPHATASE_3"/>
    <property type="match status" value="1"/>
</dbReference>
<dbReference type="InterPro" id="IPR036046">
    <property type="entry name" value="Acylphosphatase-like_dom_sf"/>
</dbReference>
<feature type="active site" evidence="2">
    <location>
        <position position="36"/>
    </location>
</feature>
<comment type="caution">
    <text evidence="5">The sequence shown here is derived from an EMBL/GenBank/DDBJ whole genome shotgun (WGS) entry which is preliminary data.</text>
</comment>
<dbReference type="SUPFAM" id="SSF54975">
    <property type="entry name" value="Acylphosphatase/BLUF domain-like"/>
    <property type="match status" value="1"/>
</dbReference>
<name>A0A0F4LTK9_9LACO</name>
<dbReference type="GO" id="GO:0051604">
    <property type="term" value="P:protein maturation"/>
    <property type="evidence" value="ECO:0007669"/>
    <property type="project" value="TreeGrafter"/>
</dbReference>
<comment type="similarity">
    <text evidence="3">Belongs to the acylphosphatase family.</text>
</comment>
<evidence type="ECO:0000256" key="2">
    <source>
        <dbReference type="PROSITE-ProRule" id="PRU00520"/>
    </source>
</evidence>
<evidence type="ECO:0000259" key="4">
    <source>
        <dbReference type="PROSITE" id="PS51160"/>
    </source>
</evidence>
<dbReference type="EMBL" id="JXLG01000005">
    <property type="protein sequence ID" value="KJY61614.1"/>
    <property type="molecule type" value="Genomic_DNA"/>
</dbReference>
<dbReference type="STRING" id="303541.JF72_09080"/>
<feature type="domain" description="Acylphosphatase-like" evidence="4">
    <location>
        <begin position="21"/>
        <end position="109"/>
    </location>
</feature>
<evidence type="ECO:0000313" key="6">
    <source>
        <dbReference type="Proteomes" id="UP000033682"/>
    </source>
</evidence>
<dbReference type="PATRIC" id="fig|303541.3.peg.1066"/>
<reference evidence="5 6" key="1">
    <citation type="submission" date="2015-01" db="EMBL/GenBank/DDBJ databases">
        <title>Comparative genomics of the lactic acid bacteria isolated from the honey bee gut.</title>
        <authorList>
            <person name="Ellegaard K.M."/>
            <person name="Tamarit D."/>
            <person name="Javelind E."/>
            <person name="Olofsson T."/>
            <person name="Andersson S.G."/>
            <person name="Vasquez A."/>
        </authorList>
    </citation>
    <scope>NUCLEOTIDE SEQUENCE [LARGE SCALE GENOMIC DNA]</scope>
    <source>
        <strain evidence="5 6">Hma11</strain>
    </source>
</reference>
<dbReference type="RefSeq" id="WP_046307244.1">
    <property type="nucleotide sequence ID" value="NZ_CAMLAW010000020.1"/>
</dbReference>